<protein>
    <recommendedName>
        <fullName evidence="1">Lipid II isoglutaminyl synthase (glutamine-hydrolyzing) subunit MurT</fullName>
        <ecNumber evidence="1">6.3.5.13</ecNumber>
    </recommendedName>
</protein>
<keyword evidence="1 4" id="KW-0436">Ligase</keyword>
<dbReference type="EC" id="6.3.5.13" evidence="1"/>
<dbReference type="InterPro" id="IPR036565">
    <property type="entry name" value="Mur-like_cat_sf"/>
</dbReference>
<dbReference type="GO" id="GO:0046872">
    <property type="term" value="F:metal ion binding"/>
    <property type="evidence" value="ECO:0007669"/>
    <property type="project" value="UniProtKB-KW"/>
</dbReference>
<dbReference type="GO" id="GO:0008360">
    <property type="term" value="P:regulation of cell shape"/>
    <property type="evidence" value="ECO:0007669"/>
    <property type="project" value="UniProtKB-KW"/>
</dbReference>
<accession>M2YHH2</accession>
<name>M2YHH2_9MICC</name>
<dbReference type="Proteomes" id="UP000009877">
    <property type="component" value="Unassembled WGS sequence"/>
</dbReference>
<dbReference type="InterPro" id="IPR013564">
    <property type="entry name" value="MurT_C"/>
</dbReference>
<keyword evidence="1" id="KW-0573">Peptidoglycan synthesis</keyword>
<feature type="domain" description="Lipid II isoglutaminyl synthase (glutamine-hydrolyzing) subunit MurT C-terminal" evidence="3">
    <location>
        <begin position="312"/>
        <end position="417"/>
    </location>
</feature>
<evidence type="ECO:0000256" key="1">
    <source>
        <dbReference type="HAMAP-Rule" id="MF_02214"/>
    </source>
</evidence>
<comment type="similarity">
    <text evidence="1">Belongs to the MurCDEF family. MurT subfamily.</text>
</comment>
<dbReference type="GO" id="GO:0140282">
    <property type="term" value="F:carbon-nitrogen ligase activity on lipid II"/>
    <property type="evidence" value="ECO:0007669"/>
    <property type="project" value="UniProtKB-UniRule"/>
</dbReference>
<evidence type="ECO:0000259" key="3">
    <source>
        <dbReference type="Pfam" id="PF08353"/>
    </source>
</evidence>
<evidence type="ECO:0000313" key="5">
    <source>
        <dbReference type="Proteomes" id="UP000009877"/>
    </source>
</evidence>
<comment type="function">
    <text evidence="1">The lipid II isoglutaminyl synthase complex catalyzes the formation of alpha-D-isoglutamine in the cell wall lipid II stem peptide. The MurT subunit catalyzes the ATP-dependent amidation of D-glutamate residue of lipid II, converting it to an isoglutamine residue.</text>
</comment>
<reference evidence="4 5" key="1">
    <citation type="journal article" date="2014" name="Genome Announc.">
        <title>Draft Genome Sequence of Kocuria palustris PEL.</title>
        <authorList>
            <person name="Sharma G."/>
            <person name="Khatri I."/>
            <person name="Subramanian S."/>
        </authorList>
    </citation>
    <scope>NUCLEOTIDE SEQUENCE [LARGE SCALE GENOMIC DNA]</scope>
    <source>
        <strain evidence="4 5">PEL</strain>
    </source>
</reference>
<sequence>MSRPLVRLLGQGVRAATKLRGGGSAFPGLVMEKLHPDFVAEQLARLPQGVVVISGTNGKTTTTKMAVQLLESQGLRVFTNRTGSNFVRGVAASLLEEISLTGRLDADIAVLELDEAHAVHFVKLVQPRFALLLNVMRDQLDRFGEIDTTRRMLSQIAAATTEAVVLNREDPRIASLADDVRPGTAVHWYGLSEKLRPMFPSDDDMRGADGPEAPVPSQEAKPEAIVQLEDFEATDVTFSVRGEPAQAEVHLYGVYNVYNAAAALALALTVSQERSGLSAALPSLLGELSRVTPAFGRGETIMVDGTPLQLLLVKNPAGFRLSLASAAPESYATMISINDEYADGRDVSWLWDVEFESLRGGGVDMVTGTRAWDMALRLDYDQVQVGAVEPDIARALTEFIASADGRPMRVFCTYTSMLTLRRELRAVAVVPEI</sequence>
<comment type="catalytic activity">
    <reaction evidence="1">
        <text>beta-D-GlcNAc-(1-&gt;4)-Mur2Ac(oyl-L-Ala-gamma-D-Glu-L-Lys-D-Ala-D-Ala)-di-trans,octa-cis-undecaprenyl diphosphate + L-glutamine + ATP + H2O = beta-D-GlcNAc-(1-&gt;4)-Mur2Ac(oyl-L-Ala-D-isoglutaminyl-L-Lys-D-Ala-D-Ala)-di-trans,octa-cis-undecaprenyl diphosphate + L-glutamate + ADP + phosphate + H(+)</text>
        <dbReference type="Rhea" id="RHEA:57928"/>
        <dbReference type="ChEBI" id="CHEBI:15377"/>
        <dbReference type="ChEBI" id="CHEBI:15378"/>
        <dbReference type="ChEBI" id="CHEBI:29985"/>
        <dbReference type="ChEBI" id="CHEBI:30616"/>
        <dbReference type="ChEBI" id="CHEBI:43474"/>
        <dbReference type="ChEBI" id="CHEBI:58359"/>
        <dbReference type="ChEBI" id="CHEBI:60033"/>
        <dbReference type="ChEBI" id="CHEBI:62233"/>
        <dbReference type="ChEBI" id="CHEBI:456216"/>
        <dbReference type="EC" id="6.3.5.13"/>
    </reaction>
</comment>
<dbReference type="EMBL" id="ANHZ02000001">
    <property type="protein sequence ID" value="EME37969.1"/>
    <property type="molecule type" value="Genomic_DNA"/>
</dbReference>
<comment type="pathway">
    <text evidence="1">Cell wall biogenesis; peptidoglycan biosynthesis.</text>
</comment>
<dbReference type="AlphaFoldDB" id="M2YHH2"/>
<dbReference type="Pfam" id="PF08353">
    <property type="entry name" value="MurT_C"/>
    <property type="match status" value="1"/>
</dbReference>
<organism evidence="4 5">
    <name type="scientific">Kocuria palustris PEL</name>
    <dbReference type="NCBI Taxonomy" id="1236550"/>
    <lineage>
        <taxon>Bacteria</taxon>
        <taxon>Bacillati</taxon>
        <taxon>Actinomycetota</taxon>
        <taxon>Actinomycetes</taxon>
        <taxon>Micrococcales</taxon>
        <taxon>Micrococcaceae</taxon>
        <taxon>Kocuria</taxon>
    </lineage>
</organism>
<dbReference type="PANTHER" id="PTHR23135:SF7">
    <property type="entry name" value="LIPID II ISOGLUTAMINYL SYNTHASE (GLUTAMINE-HYDROLYZING) SUBUNIT MURT"/>
    <property type="match status" value="1"/>
</dbReference>
<comment type="catalytic activity">
    <reaction evidence="1">
        <text>beta-D-GlcNAc-(1-&gt;4)-Mur2Ac(oyl-L-Ala-gamma-D-Glu-L-Lys-D-Ala-D-Ala)-di-trans,octa-cis-undecaprenyl diphosphate + ATP = beta-D-GlcNAc-(1-&gt;4)-Mur2Ac(oyl-L-Ala-gamma-D-O-P-Glu-L-Lys-D-Ala-D-Ala)-di-trans,octa-cis-undecaprenyl diphosphate + ADP</text>
        <dbReference type="Rhea" id="RHEA:59488"/>
        <dbReference type="ChEBI" id="CHEBI:30616"/>
        <dbReference type="ChEBI" id="CHEBI:60033"/>
        <dbReference type="ChEBI" id="CHEBI:143132"/>
        <dbReference type="ChEBI" id="CHEBI:456216"/>
    </reaction>
</comment>
<feature type="active site" evidence="1">
    <location>
        <position position="346"/>
    </location>
</feature>
<comment type="subunit">
    <text evidence="1">Forms a heterodimer with GatD.</text>
</comment>
<dbReference type="PANTHER" id="PTHR23135">
    <property type="entry name" value="MUR LIGASE FAMILY MEMBER"/>
    <property type="match status" value="1"/>
</dbReference>
<dbReference type="STRING" id="71999.KPaMU14_05515"/>
<gene>
    <name evidence="1" type="primary">murT</name>
    <name evidence="4" type="ORF">C884_00164</name>
</gene>
<dbReference type="GO" id="GO:0009252">
    <property type="term" value="P:peptidoglycan biosynthetic process"/>
    <property type="evidence" value="ECO:0007669"/>
    <property type="project" value="UniProtKB-UniRule"/>
</dbReference>
<dbReference type="GO" id="GO:0016881">
    <property type="term" value="F:acid-amino acid ligase activity"/>
    <property type="evidence" value="ECO:0007669"/>
    <property type="project" value="InterPro"/>
</dbReference>
<comment type="catalytic activity">
    <reaction evidence="1">
        <text>beta-D-GlcNAc-(1-&gt;4)-Mur2Ac(oyl-L-Ala-gamma-D-O-P-Glu-L-Lys-D-Ala-D-Ala)-di-trans,octa-cis-undecaprenyl diphosphate + NH4(+) = beta-D-GlcNAc-(1-&gt;4)-Mur2Ac(oyl-L-Ala-D-isoglutaminyl-L-Lys-D-Ala-D-Ala)-di-trans,octa-cis-undecaprenyl diphosphate + phosphate + H(+)</text>
        <dbReference type="Rhea" id="RHEA:57932"/>
        <dbReference type="ChEBI" id="CHEBI:15378"/>
        <dbReference type="ChEBI" id="CHEBI:28938"/>
        <dbReference type="ChEBI" id="CHEBI:43474"/>
        <dbReference type="ChEBI" id="CHEBI:62233"/>
        <dbReference type="ChEBI" id="CHEBI:143132"/>
    </reaction>
</comment>
<dbReference type="InterPro" id="IPR013221">
    <property type="entry name" value="Mur_ligase_cen"/>
</dbReference>
<dbReference type="GO" id="GO:0005524">
    <property type="term" value="F:ATP binding"/>
    <property type="evidence" value="ECO:0007669"/>
    <property type="project" value="UniProtKB-UniRule"/>
</dbReference>
<proteinExistence type="inferred from homology"/>
<comment type="caution">
    <text evidence="4">The sequence shown here is derived from an EMBL/GenBank/DDBJ whole genome shotgun (WGS) entry which is preliminary data.</text>
</comment>
<dbReference type="SUPFAM" id="SSF53623">
    <property type="entry name" value="MurD-like peptide ligases, catalytic domain"/>
    <property type="match status" value="1"/>
</dbReference>
<evidence type="ECO:0000313" key="4">
    <source>
        <dbReference type="EMBL" id="EME37969.1"/>
    </source>
</evidence>
<keyword evidence="1" id="KW-0961">Cell wall biogenesis/degradation</keyword>
<feature type="domain" description="Mur ligase central" evidence="2">
    <location>
        <begin position="53"/>
        <end position="267"/>
    </location>
</feature>
<evidence type="ECO:0000259" key="2">
    <source>
        <dbReference type="Pfam" id="PF08245"/>
    </source>
</evidence>
<keyword evidence="1" id="KW-0479">Metal-binding</keyword>
<comment type="caution">
    <text evidence="1">Lacks conserved residue(s) required for the propagation of feature annotation.</text>
</comment>
<keyword evidence="5" id="KW-1185">Reference proteome</keyword>
<keyword evidence="1" id="KW-0133">Cell shape</keyword>
<keyword evidence="1" id="KW-0067">ATP-binding</keyword>
<dbReference type="HAMAP" id="MF_02214">
    <property type="entry name" value="Lipid_II_synth_MurT"/>
    <property type="match status" value="1"/>
</dbReference>
<dbReference type="GO" id="GO:0071555">
    <property type="term" value="P:cell wall organization"/>
    <property type="evidence" value="ECO:0007669"/>
    <property type="project" value="UniProtKB-KW"/>
</dbReference>
<dbReference type="Gene3D" id="3.40.1190.10">
    <property type="entry name" value="Mur-like, catalytic domain"/>
    <property type="match status" value="1"/>
</dbReference>
<keyword evidence="1" id="KW-0547">Nucleotide-binding</keyword>
<dbReference type="Pfam" id="PF08245">
    <property type="entry name" value="Mur_ligase_M"/>
    <property type="match status" value="1"/>
</dbReference>
<dbReference type="UniPathway" id="UPA00219"/>
<dbReference type="InterPro" id="IPR043703">
    <property type="entry name" value="Lipid_II_synth_MurT"/>
</dbReference>